<proteinExistence type="predicted"/>
<protein>
    <submittedName>
        <fullName evidence="1">Uncharacterized protein</fullName>
    </submittedName>
</protein>
<sequence>MIYNIVFCPGGHGTYIAWCIYTYSELNKSGKIDLPFCPDGSCHLFRNHIGFNTFKIIHALPEPESNIVYITPLRDRAIEYLDNQLTKQSKFNNYEMFEVFLSDYKEKLHLGWGSNVPEKWQERELLSFFLPGMFEDQMSGYLNTSLDNFKNAIQINSEEIFKDLRQCLNNIFTFFNLKSIDTIEKLEEVHGMYHALQKNLNKEQITIDYANAAIVGKSFAIKNCTLFDEAWIQHLLREKGFEIKCYNLNTFPLCASKLTPLLEKIQ</sequence>
<accession>A0A6J5LJT5</accession>
<gene>
    <name evidence="1" type="ORF">UFOVP257_325</name>
</gene>
<name>A0A6J5LJT5_9CAUD</name>
<evidence type="ECO:0000313" key="1">
    <source>
        <dbReference type="EMBL" id="CAB4133603.1"/>
    </source>
</evidence>
<organism evidence="1">
    <name type="scientific">uncultured Caudovirales phage</name>
    <dbReference type="NCBI Taxonomy" id="2100421"/>
    <lineage>
        <taxon>Viruses</taxon>
        <taxon>Duplodnaviria</taxon>
        <taxon>Heunggongvirae</taxon>
        <taxon>Uroviricota</taxon>
        <taxon>Caudoviricetes</taxon>
        <taxon>Peduoviridae</taxon>
        <taxon>Maltschvirus</taxon>
        <taxon>Maltschvirus maltsch</taxon>
    </lineage>
</organism>
<reference evidence="1" key="1">
    <citation type="submission" date="2020-04" db="EMBL/GenBank/DDBJ databases">
        <authorList>
            <person name="Chiriac C."/>
            <person name="Salcher M."/>
            <person name="Ghai R."/>
            <person name="Kavagutti S V."/>
        </authorList>
    </citation>
    <scope>NUCLEOTIDE SEQUENCE</scope>
</reference>
<dbReference type="EMBL" id="LR796274">
    <property type="protein sequence ID" value="CAB4133603.1"/>
    <property type="molecule type" value="Genomic_DNA"/>
</dbReference>